<evidence type="ECO:0000313" key="2">
    <source>
        <dbReference type="EMBL" id="OQV19929.1"/>
    </source>
</evidence>
<sequence length="87" mass="9969">MCSATETDRKTGTSFEKPQAVFSLYSKNRKLFSHFFRFVRLTFSGTRVTTRSTPSHEEIPKPTESTLPSISKGKKFRSVFQRPPPLL</sequence>
<proteinExistence type="predicted"/>
<accession>A0A1W0WXI9</accession>
<protein>
    <submittedName>
        <fullName evidence="2">Uncharacterized protein</fullName>
    </submittedName>
</protein>
<evidence type="ECO:0000313" key="3">
    <source>
        <dbReference type="Proteomes" id="UP000192578"/>
    </source>
</evidence>
<reference evidence="3" key="1">
    <citation type="submission" date="2017-01" db="EMBL/GenBank/DDBJ databases">
        <title>Comparative genomics of anhydrobiosis in the tardigrade Hypsibius dujardini.</title>
        <authorList>
            <person name="Yoshida Y."/>
            <person name="Koutsovoulos G."/>
            <person name="Laetsch D."/>
            <person name="Stevens L."/>
            <person name="Kumar S."/>
            <person name="Horikawa D."/>
            <person name="Ishino K."/>
            <person name="Komine S."/>
            <person name="Tomita M."/>
            <person name="Blaxter M."/>
            <person name="Arakawa K."/>
        </authorList>
    </citation>
    <scope>NUCLEOTIDE SEQUENCE [LARGE SCALE GENOMIC DNA]</scope>
    <source>
        <strain evidence="3">Z151</strain>
    </source>
</reference>
<comment type="caution">
    <text evidence="2">The sequence shown here is derived from an EMBL/GenBank/DDBJ whole genome shotgun (WGS) entry which is preliminary data.</text>
</comment>
<dbReference type="Proteomes" id="UP000192578">
    <property type="component" value="Unassembled WGS sequence"/>
</dbReference>
<name>A0A1W0WXI9_HYPEX</name>
<feature type="region of interest" description="Disordered" evidence="1">
    <location>
        <begin position="49"/>
        <end position="87"/>
    </location>
</feature>
<gene>
    <name evidence="2" type="ORF">BV898_06196</name>
</gene>
<organism evidence="2 3">
    <name type="scientific">Hypsibius exemplaris</name>
    <name type="common">Freshwater tardigrade</name>
    <dbReference type="NCBI Taxonomy" id="2072580"/>
    <lineage>
        <taxon>Eukaryota</taxon>
        <taxon>Metazoa</taxon>
        <taxon>Ecdysozoa</taxon>
        <taxon>Tardigrada</taxon>
        <taxon>Eutardigrada</taxon>
        <taxon>Parachela</taxon>
        <taxon>Hypsibioidea</taxon>
        <taxon>Hypsibiidae</taxon>
        <taxon>Hypsibius</taxon>
    </lineage>
</organism>
<keyword evidence="3" id="KW-1185">Reference proteome</keyword>
<dbReference type="EMBL" id="MTYJ01000035">
    <property type="protein sequence ID" value="OQV19929.1"/>
    <property type="molecule type" value="Genomic_DNA"/>
</dbReference>
<dbReference type="AlphaFoldDB" id="A0A1W0WXI9"/>
<evidence type="ECO:0000256" key="1">
    <source>
        <dbReference type="SAM" id="MobiDB-lite"/>
    </source>
</evidence>